<dbReference type="Proteomes" id="UP001595901">
    <property type="component" value="Unassembled WGS sequence"/>
</dbReference>
<comment type="caution">
    <text evidence="1">The sequence shown here is derived from an EMBL/GenBank/DDBJ whole genome shotgun (WGS) entry which is preliminary data.</text>
</comment>
<keyword evidence="2" id="KW-1185">Reference proteome</keyword>
<reference evidence="2" key="1">
    <citation type="journal article" date="2019" name="Int. J. Syst. Evol. Microbiol.">
        <title>The Global Catalogue of Microorganisms (GCM) 10K type strain sequencing project: providing services to taxonomists for standard genome sequencing and annotation.</title>
        <authorList>
            <consortium name="The Broad Institute Genomics Platform"/>
            <consortium name="The Broad Institute Genome Sequencing Center for Infectious Disease"/>
            <person name="Wu L."/>
            <person name="Ma J."/>
        </authorList>
    </citation>
    <scope>NUCLEOTIDE SEQUENCE [LARGE SCALE GENOMIC DNA]</scope>
    <source>
        <strain evidence="2">CCUG 58728</strain>
    </source>
</reference>
<name>A0ABV8D0X4_9STRE</name>
<sequence length="143" mass="16149">MKSLCSIIIFQDKSPLAQILVGFSSASKNSSTMAYSTDHYYDFNATLRLREMDTKGAVGYVAQKRGISEAEARNYIKTTLENQADDEVVRYLAGDPSVQLSDLTAKQINDMDMYLGELSQPGQETSAEGYRDYLEDTYEYEYE</sequence>
<dbReference type="RefSeq" id="WP_380430227.1">
    <property type="nucleotide sequence ID" value="NZ_JBHSAC010000025.1"/>
</dbReference>
<evidence type="ECO:0000313" key="1">
    <source>
        <dbReference type="EMBL" id="MFC3931719.1"/>
    </source>
</evidence>
<evidence type="ECO:0008006" key="3">
    <source>
        <dbReference type="Google" id="ProtNLM"/>
    </source>
</evidence>
<dbReference type="EMBL" id="JBHSAC010000025">
    <property type="protein sequence ID" value="MFC3931719.1"/>
    <property type="molecule type" value="Genomic_DNA"/>
</dbReference>
<proteinExistence type="predicted"/>
<organism evidence="1 2">
    <name type="scientific">Streptococcus dentapri</name>
    <dbReference type="NCBI Taxonomy" id="573564"/>
    <lineage>
        <taxon>Bacteria</taxon>
        <taxon>Bacillati</taxon>
        <taxon>Bacillota</taxon>
        <taxon>Bacilli</taxon>
        <taxon>Lactobacillales</taxon>
        <taxon>Streptococcaceae</taxon>
        <taxon>Streptococcus</taxon>
    </lineage>
</organism>
<evidence type="ECO:0000313" key="2">
    <source>
        <dbReference type="Proteomes" id="UP001595901"/>
    </source>
</evidence>
<accession>A0ABV8D0X4</accession>
<gene>
    <name evidence="1" type="ORF">ACFOSE_02785</name>
</gene>
<protein>
    <recommendedName>
        <fullName evidence="3">Phage protein</fullName>
    </recommendedName>
</protein>